<accession>A0A8J6N7L6</accession>
<dbReference type="Pfam" id="PF05973">
    <property type="entry name" value="Gp49"/>
    <property type="match status" value="1"/>
</dbReference>
<sequence length="118" mass="13820">MREIFFYRSSTGHCPVEKFLDLLPFKHAKKVSWVLSLIEDLPMVPKQYFKKLVNTDAIWEVRVKSGGEAYRLLGFFDGSNLVVLDYAFQKKTQKTPQNAIKTAEGRKRDYFKRRIGNE</sequence>
<protein>
    <submittedName>
        <fullName evidence="1">Type II toxin-antitoxin system RelE/ParE family toxin</fullName>
    </submittedName>
</protein>
<dbReference type="Proteomes" id="UP000603545">
    <property type="component" value="Unassembled WGS sequence"/>
</dbReference>
<name>A0A8J6N7L6_9BACT</name>
<organism evidence="1 2">
    <name type="scientific">Candidatus Desulfaltia bathyphila</name>
    <dbReference type="NCBI Taxonomy" id="2841697"/>
    <lineage>
        <taxon>Bacteria</taxon>
        <taxon>Pseudomonadati</taxon>
        <taxon>Thermodesulfobacteriota</taxon>
        <taxon>Desulfobacteria</taxon>
        <taxon>Desulfobacterales</taxon>
        <taxon>Desulfobacterales incertae sedis</taxon>
        <taxon>Candidatus Desulfaltia</taxon>
    </lineage>
</organism>
<reference evidence="1 2" key="1">
    <citation type="submission" date="2020-08" db="EMBL/GenBank/DDBJ databases">
        <title>Bridging the membrane lipid divide: bacteria of the FCB group superphylum have the potential to synthesize archaeal ether lipids.</title>
        <authorList>
            <person name="Villanueva L."/>
            <person name="Von Meijenfeldt F.A.B."/>
            <person name="Westbye A.B."/>
            <person name="Yadav S."/>
            <person name="Hopmans E.C."/>
            <person name="Dutilh B.E."/>
            <person name="Sinninghe Damste J.S."/>
        </authorList>
    </citation>
    <scope>NUCLEOTIDE SEQUENCE [LARGE SCALE GENOMIC DNA]</scope>
    <source>
        <strain evidence="1">NIOZ-UU82</strain>
    </source>
</reference>
<evidence type="ECO:0000313" key="2">
    <source>
        <dbReference type="Proteomes" id="UP000603545"/>
    </source>
</evidence>
<dbReference type="EMBL" id="JACNLL010000052">
    <property type="protein sequence ID" value="MBC8199427.1"/>
    <property type="molecule type" value="Genomic_DNA"/>
</dbReference>
<comment type="caution">
    <text evidence="1">The sequence shown here is derived from an EMBL/GenBank/DDBJ whole genome shotgun (WGS) entry which is preliminary data.</text>
</comment>
<gene>
    <name evidence="1" type="ORF">H8E80_05190</name>
</gene>
<proteinExistence type="predicted"/>
<dbReference type="AlphaFoldDB" id="A0A8J6N7L6"/>
<evidence type="ECO:0000313" key="1">
    <source>
        <dbReference type="EMBL" id="MBC8199427.1"/>
    </source>
</evidence>
<dbReference type="InterPro" id="IPR009241">
    <property type="entry name" value="HigB-like"/>
</dbReference>